<accession>D8U490</accession>
<dbReference type="AlphaFoldDB" id="D8U490"/>
<organism evidence="3">
    <name type="scientific">Volvox carteri f. nagariensis</name>
    <dbReference type="NCBI Taxonomy" id="3068"/>
    <lineage>
        <taxon>Eukaryota</taxon>
        <taxon>Viridiplantae</taxon>
        <taxon>Chlorophyta</taxon>
        <taxon>core chlorophytes</taxon>
        <taxon>Chlorophyceae</taxon>
        <taxon>CS clade</taxon>
        <taxon>Chlamydomonadales</taxon>
        <taxon>Volvocaceae</taxon>
        <taxon>Volvox</taxon>
    </lineage>
</organism>
<keyword evidence="3" id="KW-1185">Reference proteome</keyword>
<dbReference type="PANTHER" id="PTHR35744">
    <property type="entry name" value="C2H2-TYPE DOMAIN-CONTAINING PROTEIN"/>
    <property type="match status" value="1"/>
</dbReference>
<feature type="compositionally biased region" description="Gly residues" evidence="1">
    <location>
        <begin position="282"/>
        <end position="300"/>
    </location>
</feature>
<evidence type="ECO:0000313" key="3">
    <source>
        <dbReference type="Proteomes" id="UP000001058"/>
    </source>
</evidence>
<proteinExistence type="predicted"/>
<dbReference type="OrthoDB" id="551397at2759"/>
<dbReference type="InParanoid" id="D8U490"/>
<evidence type="ECO:0008006" key="4">
    <source>
        <dbReference type="Google" id="ProtNLM"/>
    </source>
</evidence>
<name>D8U490_VOLCA</name>
<dbReference type="KEGG" id="vcn:VOLCADRAFT_94138"/>
<reference evidence="2 3" key="1">
    <citation type="journal article" date="2010" name="Science">
        <title>Genomic analysis of organismal complexity in the multicellular green alga Volvox carteri.</title>
        <authorList>
            <person name="Prochnik S.E."/>
            <person name="Umen J."/>
            <person name="Nedelcu A.M."/>
            <person name="Hallmann A."/>
            <person name="Miller S.M."/>
            <person name="Nishii I."/>
            <person name="Ferris P."/>
            <person name="Kuo A."/>
            <person name="Mitros T."/>
            <person name="Fritz-Laylin L.K."/>
            <person name="Hellsten U."/>
            <person name="Chapman J."/>
            <person name="Simakov O."/>
            <person name="Rensing S.A."/>
            <person name="Terry A."/>
            <person name="Pangilinan J."/>
            <person name="Kapitonov V."/>
            <person name="Jurka J."/>
            <person name="Salamov A."/>
            <person name="Shapiro H."/>
            <person name="Schmutz J."/>
            <person name="Grimwood J."/>
            <person name="Lindquist E."/>
            <person name="Lucas S."/>
            <person name="Grigoriev I.V."/>
            <person name="Schmitt R."/>
            <person name="Kirk D."/>
            <person name="Rokhsar D.S."/>
        </authorList>
    </citation>
    <scope>NUCLEOTIDE SEQUENCE [LARGE SCALE GENOMIC DNA]</scope>
    <source>
        <strain evidence="3">f. Nagariensis / Eve</strain>
    </source>
</reference>
<dbReference type="Proteomes" id="UP000001058">
    <property type="component" value="Unassembled WGS sequence"/>
</dbReference>
<evidence type="ECO:0000313" key="2">
    <source>
        <dbReference type="EMBL" id="EFJ45461.1"/>
    </source>
</evidence>
<dbReference type="GeneID" id="9622505"/>
<feature type="region of interest" description="Disordered" evidence="1">
    <location>
        <begin position="273"/>
        <end position="308"/>
    </location>
</feature>
<evidence type="ECO:0000256" key="1">
    <source>
        <dbReference type="SAM" id="MobiDB-lite"/>
    </source>
</evidence>
<dbReference type="EMBL" id="GL378357">
    <property type="protein sequence ID" value="EFJ45461.1"/>
    <property type="molecule type" value="Genomic_DNA"/>
</dbReference>
<dbReference type="RefSeq" id="XP_002953488.1">
    <property type="nucleotide sequence ID" value="XM_002953442.1"/>
</dbReference>
<gene>
    <name evidence="2" type="ORF">VOLCADRAFT_94138</name>
</gene>
<protein>
    <recommendedName>
        <fullName evidence="4">C2H2-type domain-containing protein</fullName>
    </recommendedName>
</protein>
<sequence length="459" mass="47840">MPGDSLRHVGCIKITQGREQAGARAFQRFLKNRIKQLGTLLPPSPDAPEPDTALLWSFLSRQLSEGISNEAQVLSRAQVLSSATGSDEAGRRAAKAARRGVVIAQPRPIPADSRRTVPIPLSNWLREGAGDSPQYGSSGGPPQALVHVFWDVESAHPGNRDPRLVAVEVLRLAHRLGRVVGSYAYANRQAWAWVPTHFLSTYAEGDDNAKGSAGVRVEGSGAAAAGANGRVRCPVCGKLLTAPRLERHLRTLHPDKPAASLAATAIAQQLQVDEPPQNGGNATIGGGGSSSSAGRGGGASSAGASKKNSYRTGLGGVRAYYSSSGELYRPPAGHQLGLKYVLQREGFEPRVAQNTDDASDRALNGGIDRLLAALRNGTARAAAAATGGGRGRGELLATELPYTLVLVSGSRRHAAALGACRRLGVRTVVVTAGPGVVAEPGQVDALLSWELLAGGSYQI</sequence>
<dbReference type="PANTHER" id="PTHR35744:SF4">
    <property type="entry name" value="OS04G0464600 PROTEIN"/>
    <property type="match status" value="1"/>
</dbReference>